<evidence type="ECO:0000313" key="3">
    <source>
        <dbReference type="Proteomes" id="UP000242715"/>
    </source>
</evidence>
<reference evidence="3" key="1">
    <citation type="journal article" date="2017" name="Front. Plant Sci.">
        <title>Climate Clever Clovers: New Paradigm to Reduce the Environmental Footprint of Ruminants by Breeding Low Methanogenic Forages Utilizing Haplotype Variation.</title>
        <authorList>
            <person name="Kaur P."/>
            <person name="Appels R."/>
            <person name="Bayer P.E."/>
            <person name="Keeble-Gagnere G."/>
            <person name="Wang J."/>
            <person name="Hirakawa H."/>
            <person name="Shirasawa K."/>
            <person name="Vercoe P."/>
            <person name="Stefanova K."/>
            <person name="Durmic Z."/>
            <person name="Nichols P."/>
            <person name="Revell C."/>
            <person name="Isobe S.N."/>
            <person name="Edwards D."/>
            <person name="Erskine W."/>
        </authorList>
    </citation>
    <scope>NUCLEOTIDE SEQUENCE [LARGE SCALE GENOMIC DNA]</scope>
    <source>
        <strain evidence="3">cv. Daliak</strain>
    </source>
</reference>
<dbReference type="OrthoDB" id="1429152at2759"/>
<dbReference type="Proteomes" id="UP000242715">
    <property type="component" value="Unassembled WGS sequence"/>
</dbReference>
<keyword evidence="3" id="KW-1185">Reference proteome</keyword>
<dbReference type="AlphaFoldDB" id="A0A2Z6PNG4"/>
<name>A0A2Z6PNG4_TRISU</name>
<feature type="compositionally biased region" description="Basic and acidic residues" evidence="1">
    <location>
        <begin position="9"/>
        <end position="22"/>
    </location>
</feature>
<proteinExistence type="predicted"/>
<protein>
    <submittedName>
        <fullName evidence="2">Uncharacterized protein</fullName>
    </submittedName>
</protein>
<gene>
    <name evidence="2" type="ORF">TSUD_242870</name>
</gene>
<sequence length="100" mass="11755">MSEEPPSVIDKEPAKNEFVKGESSDIMDHPCFREMIRSDEMCMDLNVLKRGMEFLEESERLEFDRRWKKLKAQEAKLRVQRAELLEEHLDLILMGLQGSS</sequence>
<accession>A0A2Z6PNG4</accession>
<evidence type="ECO:0000256" key="1">
    <source>
        <dbReference type="SAM" id="MobiDB-lite"/>
    </source>
</evidence>
<feature type="region of interest" description="Disordered" evidence="1">
    <location>
        <begin position="1"/>
        <end position="22"/>
    </location>
</feature>
<evidence type="ECO:0000313" key="2">
    <source>
        <dbReference type="EMBL" id="GAU47237.1"/>
    </source>
</evidence>
<dbReference type="EMBL" id="DF974295">
    <property type="protein sequence ID" value="GAU47237.1"/>
    <property type="molecule type" value="Genomic_DNA"/>
</dbReference>
<organism evidence="2 3">
    <name type="scientific">Trifolium subterraneum</name>
    <name type="common">Subterranean clover</name>
    <dbReference type="NCBI Taxonomy" id="3900"/>
    <lineage>
        <taxon>Eukaryota</taxon>
        <taxon>Viridiplantae</taxon>
        <taxon>Streptophyta</taxon>
        <taxon>Embryophyta</taxon>
        <taxon>Tracheophyta</taxon>
        <taxon>Spermatophyta</taxon>
        <taxon>Magnoliopsida</taxon>
        <taxon>eudicotyledons</taxon>
        <taxon>Gunneridae</taxon>
        <taxon>Pentapetalae</taxon>
        <taxon>rosids</taxon>
        <taxon>fabids</taxon>
        <taxon>Fabales</taxon>
        <taxon>Fabaceae</taxon>
        <taxon>Papilionoideae</taxon>
        <taxon>50 kb inversion clade</taxon>
        <taxon>NPAAA clade</taxon>
        <taxon>Hologalegina</taxon>
        <taxon>IRL clade</taxon>
        <taxon>Trifolieae</taxon>
        <taxon>Trifolium</taxon>
    </lineage>
</organism>